<comment type="subcellular location">
    <subcellularLocation>
        <location evidence="1">Bacterial flagellum basal body</location>
    </subcellularLocation>
</comment>
<comment type="caution">
    <text evidence="3">The sequence shown here is derived from an EMBL/GenBank/DDBJ whole genome shotgun (WGS) entry which is preliminary data.</text>
</comment>
<evidence type="ECO:0000313" key="3">
    <source>
        <dbReference type="EMBL" id="GAA6194703.1"/>
    </source>
</evidence>
<evidence type="ECO:0000313" key="4">
    <source>
        <dbReference type="Proteomes" id="UP001441944"/>
    </source>
</evidence>
<proteinExistence type="predicted"/>
<evidence type="ECO:0000259" key="2">
    <source>
        <dbReference type="Pfam" id="PF00460"/>
    </source>
</evidence>
<dbReference type="Proteomes" id="UP001441944">
    <property type="component" value="Unassembled WGS sequence"/>
</dbReference>
<dbReference type="EMBL" id="BAABWU010000001">
    <property type="protein sequence ID" value="GAA6194703.1"/>
    <property type="molecule type" value="Genomic_DNA"/>
</dbReference>
<keyword evidence="4" id="KW-1185">Reference proteome</keyword>
<evidence type="ECO:0000256" key="1">
    <source>
        <dbReference type="ARBA" id="ARBA00004117"/>
    </source>
</evidence>
<accession>A0ABQ0AFV1</accession>
<feature type="domain" description="Flagellar basal body rod protein N-terminal" evidence="2">
    <location>
        <begin position="29"/>
        <end position="46"/>
    </location>
</feature>
<name>A0ABQ0AFV1_9RHOB</name>
<protein>
    <submittedName>
        <fullName evidence="3">FlgB family protein</fullName>
    </submittedName>
</protein>
<reference evidence="3 4" key="1">
    <citation type="submission" date="2024-04" db="EMBL/GenBank/DDBJ databases">
        <title>Draft genome sequence of Pseudophaeobacter arcticus NBRC 116598.</title>
        <authorList>
            <person name="Miyakawa T."/>
            <person name="Kusuya Y."/>
            <person name="Miura T."/>
        </authorList>
    </citation>
    <scope>NUCLEOTIDE SEQUENCE [LARGE SCALE GENOMIC DNA]</scope>
    <source>
        <strain evidence="3 4">SU-CL00105</strain>
    </source>
</reference>
<organism evidence="3 4">
    <name type="scientific">Pseudophaeobacter arcticus</name>
    <dbReference type="NCBI Taxonomy" id="385492"/>
    <lineage>
        <taxon>Bacteria</taxon>
        <taxon>Pseudomonadati</taxon>
        <taxon>Pseudomonadota</taxon>
        <taxon>Alphaproteobacteria</taxon>
        <taxon>Rhodobacterales</taxon>
        <taxon>Paracoccaceae</taxon>
        <taxon>Pseudophaeobacter</taxon>
    </lineage>
</organism>
<dbReference type="InterPro" id="IPR001444">
    <property type="entry name" value="Flag_bb_rod_N"/>
</dbReference>
<sequence length="137" mass="14741">MKLIEGEAPVFTELNVFKIAYSMASHAGKRQALVAENIANADTPGYHAKDIKPFKEVYAAGPRPGDMVASRGSHLNGINGSNMNWAVTTSPSGADPNDNSVSLETEILNGVEVKRQHSRALAIYKSSMNILRTSLGR</sequence>
<dbReference type="NCBIfam" id="NF009270">
    <property type="entry name" value="PRK12627.1"/>
    <property type="match status" value="1"/>
</dbReference>
<dbReference type="Pfam" id="PF00460">
    <property type="entry name" value="Flg_bb_rod"/>
    <property type="match status" value="1"/>
</dbReference>
<gene>
    <name evidence="3" type="ORF">NBRC116598_01470</name>
</gene>